<evidence type="ECO:0000313" key="5">
    <source>
        <dbReference type="EMBL" id="CAK0824854.1"/>
    </source>
</evidence>
<dbReference type="Gene3D" id="1.25.40.20">
    <property type="entry name" value="Ankyrin repeat-containing domain"/>
    <property type="match status" value="1"/>
</dbReference>
<evidence type="ECO:0000313" key="6">
    <source>
        <dbReference type="Proteomes" id="UP001189429"/>
    </source>
</evidence>
<gene>
    <name evidence="5" type="ORF">PCOR1329_LOCUS25139</name>
</gene>
<evidence type="ECO:0000256" key="1">
    <source>
        <dbReference type="ARBA" id="ARBA00022737"/>
    </source>
</evidence>
<dbReference type="SMART" id="SM00248">
    <property type="entry name" value="ANK"/>
    <property type="match status" value="3"/>
</dbReference>
<dbReference type="PROSITE" id="PS50088">
    <property type="entry name" value="ANK_REPEAT"/>
    <property type="match status" value="1"/>
</dbReference>
<proteinExistence type="predicted"/>
<accession>A0ABN9S1F2</accession>
<keyword evidence="1" id="KW-0677">Repeat</keyword>
<evidence type="ECO:0000256" key="2">
    <source>
        <dbReference type="ARBA" id="ARBA00023043"/>
    </source>
</evidence>
<dbReference type="Pfam" id="PF12796">
    <property type="entry name" value="Ank_2"/>
    <property type="match status" value="1"/>
</dbReference>
<organism evidence="5 6">
    <name type="scientific">Prorocentrum cordatum</name>
    <dbReference type="NCBI Taxonomy" id="2364126"/>
    <lineage>
        <taxon>Eukaryota</taxon>
        <taxon>Sar</taxon>
        <taxon>Alveolata</taxon>
        <taxon>Dinophyceae</taxon>
        <taxon>Prorocentrales</taxon>
        <taxon>Prorocentraceae</taxon>
        <taxon>Prorocentrum</taxon>
    </lineage>
</organism>
<dbReference type="InterPro" id="IPR036770">
    <property type="entry name" value="Ankyrin_rpt-contain_sf"/>
</dbReference>
<keyword evidence="2 3" id="KW-0040">ANK repeat</keyword>
<feature type="region of interest" description="Disordered" evidence="4">
    <location>
        <begin position="259"/>
        <end position="342"/>
    </location>
</feature>
<dbReference type="InterPro" id="IPR002110">
    <property type="entry name" value="Ankyrin_rpt"/>
</dbReference>
<evidence type="ECO:0000256" key="3">
    <source>
        <dbReference type="PROSITE-ProRule" id="PRU00023"/>
    </source>
</evidence>
<feature type="region of interest" description="Disordered" evidence="4">
    <location>
        <begin position="157"/>
        <end position="178"/>
    </location>
</feature>
<sequence>MGSRAGGNSALELKHHVLNGRLAQAKKLLASTRISLEDCQDEDGNTALHWCAQGLQTDAETREVPDEEMLIFLLQNGAPKNRQNRIGETPLMGAVRMATLDPLRAEALISALLSKGHADPRRADVSGESPLMEAAAAGLEEVGRLLLEHRKKLKSKKKKTTYYTKKASPRAPRQPAGGELLRADGRAAGAGVRLRGLRAPAEVAPRRENARALASYVLVQAVLVAVAAFPCGSPGQDAPTGGGLLLLVSTPCSPPAFLGGVGPRHSRRSAWRRPWAGARSTCRGTGSGGARGRPSSSSRRCSASASGLASPATGAGQATPTRSTRPCTTSTEPVRASQAGPE</sequence>
<dbReference type="PANTHER" id="PTHR24189:SF50">
    <property type="entry name" value="ANKYRIN REPEAT AND SOCS BOX PROTEIN 2"/>
    <property type="match status" value="1"/>
</dbReference>
<feature type="compositionally biased region" description="Low complexity" evidence="4">
    <location>
        <begin position="319"/>
        <end position="331"/>
    </location>
</feature>
<reference evidence="5" key="1">
    <citation type="submission" date="2023-10" db="EMBL/GenBank/DDBJ databases">
        <authorList>
            <person name="Chen Y."/>
            <person name="Shah S."/>
            <person name="Dougan E. K."/>
            <person name="Thang M."/>
            <person name="Chan C."/>
        </authorList>
    </citation>
    <scope>NUCLEOTIDE SEQUENCE [LARGE SCALE GENOMIC DNA]</scope>
</reference>
<dbReference type="SUPFAM" id="SSF48403">
    <property type="entry name" value="Ankyrin repeat"/>
    <property type="match status" value="1"/>
</dbReference>
<feature type="compositionally biased region" description="Low complexity" evidence="4">
    <location>
        <begin position="292"/>
        <end position="310"/>
    </location>
</feature>
<keyword evidence="6" id="KW-1185">Reference proteome</keyword>
<protein>
    <submittedName>
        <fullName evidence="5">Uncharacterized protein</fullName>
    </submittedName>
</protein>
<dbReference type="PANTHER" id="PTHR24189">
    <property type="entry name" value="MYOTROPHIN"/>
    <property type="match status" value="1"/>
</dbReference>
<evidence type="ECO:0000256" key="4">
    <source>
        <dbReference type="SAM" id="MobiDB-lite"/>
    </source>
</evidence>
<feature type="repeat" description="ANK" evidence="3">
    <location>
        <begin position="126"/>
        <end position="158"/>
    </location>
</feature>
<dbReference type="EMBL" id="CAUYUJ010008757">
    <property type="protein sequence ID" value="CAK0824854.1"/>
    <property type="molecule type" value="Genomic_DNA"/>
</dbReference>
<name>A0ABN9S1F2_9DINO</name>
<comment type="caution">
    <text evidence="5">The sequence shown here is derived from an EMBL/GenBank/DDBJ whole genome shotgun (WGS) entry which is preliminary data.</text>
</comment>
<dbReference type="Proteomes" id="UP001189429">
    <property type="component" value="Unassembled WGS sequence"/>
</dbReference>
<dbReference type="InterPro" id="IPR050745">
    <property type="entry name" value="Multifunctional_regulatory"/>
</dbReference>